<feature type="coiled-coil region" evidence="1">
    <location>
        <begin position="9"/>
        <end position="36"/>
    </location>
</feature>
<accession>A0A8S5NQ36</accession>
<keyword evidence="1" id="KW-0175">Coiled coil</keyword>
<dbReference type="EMBL" id="BK015224">
    <property type="protein sequence ID" value="DAD96809.1"/>
    <property type="molecule type" value="Genomic_DNA"/>
</dbReference>
<name>A0A8S5NQ36_9CAUD</name>
<sequence>MNILKNVVDKTLKNRIKNLEIDNAKLVEQLKWCKARVEVLEESNADSVELARQHVLLSNKEQLLIAERKALDEYQKHLLDLAIFKRDVRE</sequence>
<proteinExistence type="predicted"/>
<evidence type="ECO:0000256" key="1">
    <source>
        <dbReference type="SAM" id="Coils"/>
    </source>
</evidence>
<protein>
    <submittedName>
        <fullName evidence="2">Uncharacterized protein</fullName>
    </submittedName>
</protein>
<organism evidence="2">
    <name type="scientific">Podoviridae sp. ctdDI2</name>
    <dbReference type="NCBI Taxonomy" id="2826567"/>
    <lineage>
        <taxon>Viruses</taxon>
        <taxon>Duplodnaviria</taxon>
        <taxon>Heunggongvirae</taxon>
        <taxon>Uroviricota</taxon>
        <taxon>Caudoviricetes</taxon>
    </lineage>
</organism>
<evidence type="ECO:0000313" key="2">
    <source>
        <dbReference type="EMBL" id="DAD96809.1"/>
    </source>
</evidence>
<reference evidence="2" key="1">
    <citation type="journal article" date="2021" name="Proc. Natl. Acad. Sci. U.S.A.">
        <title>A Catalog of Tens of Thousands of Viruses from Human Metagenomes Reveals Hidden Associations with Chronic Diseases.</title>
        <authorList>
            <person name="Tisza M.J."/>
            <person name="Buck C.B."/>
        </authorList>
    </citation>
    <scope>NUCLEOTIDE SEQUENCE</scope>
    <source>
        <strain evidence="2">CtdDI2</strain>
    </source>
</reference>